<comment type="subcellular location">
    <subcellularLocation>
        <location evidence="1">Endoplasmic reticulum membrane</location>
        <topology evidence="1">Single-pass type I membrane protein</topology>
    </subcellularLocation>
    <subcellularLocation>
        <location evidence="2">Endoplasmic reticulum-Golgi intermediate compartment membrane</location>
        <topology evidence="2">Single-pass type I membrane protein</topology>
    </subcellularLocation>
    <subcellularLocation>
        <location evidence="3">Golgi apparatus</location>
        <location evidence="3">cis-Golgi network membrane</location>
        <topology evidence="3">Single-pass type I membrane protein</topology>
    </subcellularLocation>
    <subcellularLocation>
        <location evidence="9">Membrane</location>
        <topology evidence="9">Single-pass type I membrane protein</topology>
    </subcellularLocation>
</comment>
<dbReference type="PANTHER" id="PTHR22811">
    <property type="entry name" value="TRANSMEMBRANE EMP24 DOMAIN-CONTAINING PROTEIN"/>
    <property type="match status" value="1"/>
</dbReference>
<evidence type="ECO:0000256" key="3">
    <source>
        <dbReference type="ARBA" id="ARBA00004619"/>
    </source>
</evidence>
<keyword evidence="8 10" id="KW-0472">Membrane</keyword>
<feature type="transmembrane region" description="Helical" evidence="10">
    <location>
        <begin position="201"/>
        <end position="221"/>
    </location>
</feature>
<protein>
    <recommendedName>
        <fullName evidence="11">GOLD domain-containing protein</fullName>
    </recommendedName>
</protein>
<dbReference type="Pfam" id="PF01105">
    <property type="entry name" value="EMP24_GP25L"/>
    <property type="match status" value="1"/>
</dbReference>
<evidence type="ECO:0000256" key="4">
    <source>
        <dbReference type="ARBA" id="ARBA00007104"/>
    </source>
</evidence>
<evidence type="ECO:0000313" key="12">
    <source>
        <dbReference type="EMBL" id="CAK8677822.1"/>
    </source>
</evidence>
<name>A0ABP0FHL3_CLALP</name>
<dbReference type="Proteomes" id="UP001642483">
    <property type="component" value="Unassembled WGS sequence"/>
</dbReference>
<gene>
    <name evidence="12" type="ORF">CVLEPA_LOCUS7815</name>
</gene>
<feature type="domain" description="GOLD" evidence="11">
    <location>
        <begin position="55"/>
        <end position="137"/>
    </location>
</feature>
<evidence type="ECO:0000256" key="8">
    <source>
        <dbReference type="ARBA" id="ARBA00023136"/>
    </source>
</evidence>
<evidence type="ECO:0000256" key="2">
    <source>
        <dbReference type="ARBA" id="ARBA00004151"/>
    </source>
</evidence>
<evidence type="ECO:0000256" key="6">
    <source>
        <dbReference type="ARBA" id="ARBA00022729"/>
    </source>
</evidence>
<proteinExistence type="inferred from homology"/>
<dbReference type="InterPro" id="IPR009038">
    <property type="entry name" value="GOLD_dom"/>
</dbReference>
<evidence type="ECO:0000256" key="1">
    <source>
        <dbReference type="ARBA" id="ARBA00004115"/>
    </source>
</evidence>
<comment type="similarity">
    <text evidence="4 9">Belongs to the EMP24/GP25L family.</text>
</comment>
<dbReference type="SMART" id="SM01190">
    <property type="entry name" value="EMP24_GP25L"/>
    <property type="match status" value="1"/>
</dbReference>
<sequence>MVLNKEKQNKVRLNQPAHGRMNFSQQFVILLLHLILLFSNILGMELTFELEDNTKQCFFHDIKKDTKALLEYQVVSGGKYDVDCSVEDPDELKLYSEKRKQFDVYEWDAQKDGAYKICFGNEFSTISHKIVYFDLTVGNEAPLLDTMDRSTALTQMESYCVTIHDRLKEVFNLQTHFRLREAQGRVFAESLSTRVQVWSCIQLFIIITAMVGQVFILRSFFANKHAPMRRTTT</sequence>
<dbReference type="EMBL" id="CAWYQH010000046">
    <property type="protein sequence ID" value="CAK8677822.1"/>
    <property type="molecule type" value="Genomic_DNA"/>
</dbReference>
<evidence type="ECO:0000256" key="7">
    <source>
        <dbReference type="ARBA" id="ARBA00022989"/>
    </source>
</evidence>
<evidence type="ECO:0000256" key="9">
    <source>
        <dbReference type="RuleBase" id="RU003827"/>
    </source>
</evidence>
<evidence type="ECO:0000259" key="11">
    <source>
        <dbReference type="PROSITE" id="PS50866"/>
    </source>
</evidence>
<reference evidence="12 13" key="1">
    <citation type="submission" date="2024-02" db="EMBL/GenBank/DDBJ databases">
        <authorList>
            <person name="Daric V."/>
            <person name="Darras S."/>
        </authorList>
    </citation>
    <scope>NUCLEOTIDE SEQUENCE [LARGE SCALE GENOMIC DNA]</scope>
</reference>
<keyword evidence="5 9" id="KW-0812">Transmembrane</keyword>
<dbReference type="PROSITE" id="PS50866">
    <property type="entry name" value="GOLD"/>
    <property type="match status" value="1"/>
</dbReference>
<accession>A0ABP0FHL3</accession>
<dbReference type="InterPro" id="IPR036598">
    <property type="entry name" value="GOLD_dom_sf"/>
</dbReference>
<dbReference type="InterPro" id="IPR015720">
    <property type="entry name" value="Emp24-like"/>
</dbReference>
<evidence type="ECO:0000256" key="5">
    <source>
        <dbReference type="ARBA" id="ARBA00022692"/>
    </source>
</evidence>
<keyword evidence="6" id="KW-0732">Signal</keyword>
<keyword evidence="7 10" id="KW-1133">Transmembrane helix</keyword>
<evidence type="ECO:0000256" key="10">
    <source>
        <dbReference type="SAM" id="Phobius"/>
    </source>
</evidence>
<organism evidence="12 13">
    <name type="scientific">Clavelina lepadiformis</name>
    <name type="common">Light-bulb sea squirt</name>
    <name type="synonym">Ascidia lepadiformis</name>
    <dbReference type="NCBI Taxonomy" id="159417"/>
    <lineage>
        <taxon>Eukaryota</taxon>
        <taxon>Metazoa</taxon>
        <taxon>Chordata</taxon>
        <taxon>Tunicata</taxon>
        <taxon>Ascidiacea</taxon>
        <taxon>Aplousobranchia</taxon>
        <taxon>Clavelinidae</taxon>
        <taxon>Clavelina</taxon>
    </lineage>
</organism>
<keyword evidence="13" id="KW-1185">Reference proteome</keyword>
<evidence type="ECO:0000313" key="13">
    <source>
        <dbReference type="Proteomes" id="UP001642483"/>
    </source>
</evidence>
<comment type="caution">
    <text evidence="12">The sequence shown here is derived from an EMBL/GenBank/DDBJ whole genome shotgun (WGS) entry which is preliminary data.</text>
</comment>
<dbReference type="SUPFAM" id="SSF101576">
    <property type="entry name" value="Supernatant protein factor (SPF), C-terminal domain"/>
    <property type="match status" value="1"/>
</dbReference>